<evidence type="ECO:0000313" key="4">
    <source>
        <dbReference type="Proteomes" id="UP000826656"/>
    </source>
</evidence>
<dbReference type="Pfam" id="PF10536">
    <property type="entry name" value="PMD"/>
    <property type="match status" value="1"/>
</dbReference>
<dbReference type="InterPro" id="IPR044824">
    <property type="entry name" value="MAIN-like"/>
</dbReference>
<feature type="region of interest" description="Disordered" evidence="1">
    <location>
        <begin position="606"/>
        <end position="704"/>
    </location>
</feature>
<feature type="compositionally biased region" description="Basic residues" evidence="1">
    <location>
        <begin position="680"/>
        <end position="691"/>
    </location>
</feature>
<dbReference type="InterPro" id="IPR019557">
    <property type="entry name" value="AminoTfrase-like_pln_mobile"/>
</dbReference>
<dbReference type="PANTHER" id="PTHR46033:SF60">
    <property type="entry name" value="AMINOTRANSFERASE-LIKE PLANT MOBILE DOMAIN-CONTAINING PROTEIN"/>
    <property type="match status" value="1"/>
</dbReference>
<name>A0ABQ7VJC6_SOLTU</name>
<evidence type="ECO:0000256" key="1">
    <source>
        <dbReference type="SAM" id="MobiDB-lite"/>
    </source>
</evidence>
<comment type="caution">
    <text evidence="3">The sequence shown here is derived from an EMBL/GenBank/DDBJ whole genome shotgun (WGS) entry which is preliminary data.</text>
</comment>
<keyword evidence="4" id="KW-1185">Reference proteome</keyword>
<gene>
    <name evidence="3" type="ORF">KY290_019792</name>
</gene>
<protein>
    <recommendedName>
        <fullName evidence="2">Aminotransferase-like plant mobile domain-containing protein</fullName>
    </recommendedName>
</protein>
<dbReference type="PANTHER" id="PTHR46033">
    <property type="entry name" value="PROTEIN MAIN-LIKE 2"/>
    <property type="match status" value="1"/>
</dbReference>
<organism evidence="3 4">
    <name type="scientific">Solanum tuberosum</name>
    <name type="common">Potato</name>
    <dbReference type="NCBI Taxonomy" id="4113"/>
    <lineage>
        <taxon>Eukaryota</taxon>
        <taxon>Viridiplantae</taxon>
        <taxon>Streptophyta</taxon>
        <taxon>Embryophyta</taxon>
        <taxon>Tracheophyta</taxon>
        <taxon>Spermatophyta</taxon>
        <taxon>Magnoliopsida</taxon>
        <taxon>eudicotyledons</taxon>
        <taxon>Gunneridae</taxon>
        <taxon>Pentapetalae</taxon>
        <taxon>asterids</taxon>
        <taxon>lamiids</taxon>
        <taxon>Solanales</taxon>
        <taxon>Solanaceae</taxon>
        <taxon>Solanoideae</taxon>
        <taxon>Solaneae</taxon>
        <taxon>Solanum</taxon>
    </lineage>
</organism>
<reference evidence="3 4" key="1">
    <citation type="journal article" date="2021" name="bioRxiv">
        <title>Chromosome-scale and haplotype-resolved genome assembly of a tetraploid potato cultivar.</title>
        <authorList>
            <person name="Sun H."/>
            <person name="Jiao W.-B."/>
            <person name="Krause K."/>
            <person name="Campoy J.A."/>
            <person name="Goel M."/>
            <person name="Folz-Donahue K."/>
            <person name="Kukat C."/>
            <person name="Huettel B."/>
            <person name="Schneeberger K."/>
        </authorList>
    </citation>
    <scope>NUCLEOTIDE SEQUENCE [LARGE SCALE GENOMIC DNA]</scope>
    <source>
        <strain evidence="3">SolTubOtavaFocal</strain>
        <tissue evidence="3">Leaves</tissue>
    </source>
</reference>
<dbReference type="Proteomes" id="UP000826656">
    <property type="component" value="Unassembled WGS sequence"/>
</dbReference>
<evidence type="ECO:0000313" key="3">
    <source>
        <dbReference type="EMBL" id="KAH0763719.1"/>
    </source>
</evidence>
<feature type="compositionally biased region" description="Acidic residues" evidence="1">
    <location>
        <begin position="640"/>
        <end position="649"/>
    </location>
</feature>
<feature type="domain" description="Aminotransferase-like plant mobile" evidence="2">
    <location>
        <begin position="69"/>
        <end position="442"/>
    </location>
</feature>
<proteinExistence type="predicted"/>
<evidence type="ECO:0000259" key="2">
    <source>
        <dbReference type="Pfam" id="PF10536"/>
    </source>
</evidence>
<feature type="compositionally biased region" description="Polar residues" evidence="1">
    <location>
        <begin position="606"/>
        <end position="639"/>
    </location>
</feature>
<dbReference type="EMBL" id="JAIVGD010000013">
    <property type="protein sequence ID" value="KAH0763719.1"/>
    <property type="molecule type" value="Genomic_DNA"/>
</dbReference>
<sequence length="704" mass="80604">MAGNNAYQLDPGPLDPCVLTGQLTHRSRDIWIGNDNMILNTRKCDGKFWDLVNEHPIHPRVLDVIKLSGLYGVYRSHRPVIDRSLITALVERWRPETHTFHFRTGEATITLQDVEILYGLPVKGNPVVGYEPQRSVVDWQNICQRLLGFTPHPQDFKHSSLKVSALNAHLRLQPRLPDLATQDMVNEKARCYIFWMIAGLMLADTSGGLLKLMYLPMLEDITAVGSYSWGSATLAYLYRFLCKASQSTQNEIAGFLPLLQIWAWERVTVLRPQIVAQRDTRNIFPVGLPRGPHAARWFAHFSWTDTTKHVLRVFRDALDSMTEDQFIWEPYSSDIIESLPEYCRFGRDIWRARVPIFCWDVVEVHLPDRVMRQFGLVQAIPSPFPFDATHFHHDRRGRPNTNWELEHAQWLHFWNHIDQYVCNAPILHGSLRYDDPYLIWFRRITRFIIGNPISSPQQQQGYVPNATAYETMARHIHLMVNKAISLGDNPSMEEFYGFRAMVRDEGSNCLAYVQEADRIHVQANYRRDEQMSDHLHPPIRRRGKGGVAGRKVRAVERGRAPIEMGEDDQATQDFQAASDYEPTNTEIMPYMTPQTSQISRDPSLTSLENVFGSNQPQHFDNAPNFSSSHVEGNELNDSNNEVDGDELEDANQGASQGGEPSVKNKRKIFPKLCGTGSHHLNQHGQKKKTKDKKVSVLTKKKGKG</sequence>
<accession>A0ABQ7VJC6</accession>